<dbReference type="Pfam" id="PF07454">
    <property type="entry name" value="SpoIIP"/>
    <property type="match status" value="1"/>
</dbReference>
<keyword evidence="2" id="KW-1185">Reference proteome</keyword>
<evidence type="ECO:0000313" key="2">
    <source>
        <dbReference type="Proteomes" id="UP000190140"/>
    </source>
</evidence>
<sequence length="341" mass="38499">MKKNNIAVILVLGMLFVSIFSFTSFAIGSNQEDFLKFLIRKTYPELGLEGENKGLMRSALALFRRNNDTEITQTNDNGFVSIEVVDEENVETLSHDIEAVVSDDSKNTQQPAQTINAVVPPKIDIVKGKPQILIYHTHGTESYETSDDDPKRVGRYHSLNEKYNVMAVGSKLKKLLEERGYTVIHSKEYHDYPSFNGSYARSIKPASQILKENDTIKVVFDVHRDAISGVDESNRQAFKKQNTVKINGEDVAKFMIVVGGNTPNRKQVENFANYITMVANQKYPGIARPVRVNNTAKYNQYLSNNYALLEVGTFLNTIDEALRTTEYLAEIIDEVIKSTNR</sequence>
<dbReference type="InterPro" id="IPR010897">
    <property type="entry name" value="Spore_II_P"/>
</dbReference>
<dbReference type="RefSeq" id="WP_079412366.1">
    <property type="nucleotide sequence ID" value="NZ_MZGW01000004.1"/>
</dbReference>
<dbReference type="NCBIfam" id="TIGR02867">
    <property type="entry name" value="spore_II_P"/>
    <property type="match status" value="1"/>
</dbReference>
<organism evidence="1 2">
    <name type="scientific">Alkalithermobacter paradoxus</name>
    <dbReference type="NCBI Taxonomy" id="29349"/>
    <lineage>
        <taxon>Bacteria</taxon>
        <taxon>Bacillati</taxon>
        <taxon>Bacillota</taxon>
        <taxon>Clostridia</taxon>
        <taxon>Peptostreptococcales</taxon>
        <taxon>Tepidibacteraceae</taxon>
        <taxon>Alkalithermobacter</taxon>
    </lineage>
</organism>
<comment type="caution">
    <text evidence="1">The sequence shown here is derived from an EMBL/GenBank/DDBJ whole genome shotgun (WGS) entry which is preliminary data.</text>
</comment>
<name>A0A1V4I7S2_9FIRM</name>
<dbReference type="AlphaFoldDB" id="A0A1V4I7S2"/>
<dbReference type="STRING" id="29349.CLOTH_13560"/>
<gene>
    <name evidence="1" type="ORF">CLOTH_13560</name>
</gene>
<evidence type="ECO:0000313" key="1">
    <source>
        <dbReference type="EMBL" id="OPJ55597.1"/>
    </source>
</evidence>
<dbReference type="Gene3D" id="3.40.630.40">
    <property type="entry name" value="Zn-dependent exopeptidases"/>
    <property type="match status" value="1"/>
</dbReference>
<protein>
    <submittedName>
        <fullName evidence="1">Stage II sporulation protein SpoIIP</fullName>
    </submittedName>
</protein>
<dbReference type="EMBL" id="MZGW01000004">
    <property type="protein sequence ID" value="OPJ55597.1"/>
    <property type="molecule type" value="Genomic_DNA"/>
</dbReference>
<dbReference type="OrthoDB" id="1633470at2"/>
<accession>A0A1V4I7S2</accession>
<reference evidence="1 2" key="1">
    <citation type="submission" date="2017-03" db="EMBL/GenBank/DDBJ databases">
        <title>Genome sequence of Clostridium thermoalcaliphilum DSM 7309.</title>
        <authorList>
            <person name="Poehlein A."/>
            <person name="Daniel R."/>
        </authorList>
    </citation>
    <scope>NUCLEOTIDE SEQUENCE [LARGE SCALE GENOMIC DNA]</scope>
    <source>
        <strain evidence="1 2">DSM 7309</strain>
    </source>
</reference>
<proteinExistence type="predicted"/>
<dbReference type="Proteomes" id="UP000190140">
    <property type="component" value="Unassembled WGS sequence"/>
</dbReference>